<keyword evidence="6" id="KW-0426">Late protein</keyword>
<reference evidence="13" key="1">
    <citation type="journal article" date="2022" name="Arch. Microbiol.">
        <title>Bacteroides muris sp. nov. isolated from the cecum of wild-derived house mice.</title>
        <authorList>
            <person name="Fokt H."/>
            <person name="Unni R."/>
            <person name="Repnik U."/>
            <person name="Schmitz R.A."/>
            <person name="Bramkamp M."/>
            <person name="Baines J.F."/>
            <person name="Unterweger D."/>
        </authorList>
    </citation>
    <scope>NUCLEOTIDE SEQUENCE</scope>
    <source>
        <strain evidence="13">KH569_7</strain>
    </source>
</reference>
<feature type="domain" description="HU" evidence="12">
    <location>
        <begin position="1"/>
        <end position="100"/>
    </location>
</feature>
<dbReference type="GO" id="GO:0003677">
    <property type="term" value="F:DNA binding"/>
    <property type="evidence" value="ECO:0007669"/>
    <property type="project" value="UniProtKB-KW"/>
</dbReference>
<evidence type="ECO:0000256" key="11">
    <source>
        <dbReference type="SAM" id="MobiDB-lite"/>
    </source>
</evidence>
<comment type="function">
    <text evidence="10">DNA-binding protein that plays a critical role in nucleoid compaction, genome replication and DNA replication and transcription. Binds to both ssDNA and dsDNA with a binding site covering about 15 nucleotides. Displays DNA-supercoiling activity only when associated with the viral DNA topoisomerase 2.</text>
</comment>
<keyword evidence="7 13" id="KW-0238">DNA-binding</keyword>
<comment type="subunit">
    <text evidence="3">Homodimer.</text>
</comment>
<dbReference type="RefSeq" id="WP_257940548.1">
    <property type="nucleotide sequence ID" value="NZ_JAMZEE010000020.1"/>
</dbReference>
<keyword evidence="5" id="KW-0235">DNA replication</keyword>
<evidence type="ECO:0000256" key="6">
    <source>
        <dbReference type="ARBA" id="ARBA00022921"/>
    </source>
</evidence>
<dbReference type="InterPro" id="IPR041607">
    <property type="entry name" value="HU-HIG"/>
</dbReference>
<evidence type="ECO:0000256" key="4">
    <source>
        <dbReference type="ARBA" id="ARBA00016145"/>
    </source>
</evidence>
<comment type="similarity">
    <text evidence="2">Belongs to the bacterial histone-like protein family.</text>
</comment>
<dbReference type="PANTHER" id="PTHR33175:SF13">
    <property type="entry name" value="HISTONE-LIKE PROTEIN"/>
    <property type="match status" value="1"/>
</dbReference>
<evidence type="ECO:0000313" key="14">
    <source>
        <dbReference type="Proteomes" id="UP001143810"/>
    </source>
</evidence>
<name>A0A9X2SX82_9BACE</name>
<evidence type="ECO:0000256" key="2">
    <source>
        <dbReference type="ARBA" id="ARBA00010529"/>
    </source>
</evidence>
<dbReference type="GO" id="GO:0006260">
    <property type="term" value="P:DNA replication"/>
    <property type="evidence" value="ECO:0007669"/>
    <property type="project" value="UniProtKB-KW"/>
</dbReference>
<dbReference type="EMBL" id="JAMZEE010000020">
    <property type="protein sequence ID" value="MCR6508427.1"/>
    <property type="molecule type" value="Genomic_DNA"/>
</dbReference>
<dbReference type="InterPro" id="IPR010992">
    <property type="entry name" value="IHF-like_DNA-bd_dom_sf"/>
</dbReference>
<dbReference type="GO" id="GO:0030527">
    <property type="term" value="F:structural constituent of chromatin"/>
    <property type="evidence" value="ECO:0007669"/>
    <property type="project" value="InterPro"/>
</dbReference>
<dbReference type="PANTHER" id="PTHR33175">
    <property type="entry name" value="DNA-BINDING PROTEIN HU"/>
    <property type="match status" value="1"/>
</dbReference>
<gene>
    <name evidence="13" type="ORF">M1B78_09680</name>
</gene>
<comment type="subcellular location">
    <subcellularLocation>
        <location evidence="1">Virion</location>
    </subcellularLocation>
</comment>
<sequence>MPVLYKTIQSTKENKDGIKLFHPRVVHMATIGTTQLAKEIAEYSSLSTGDVKNTIDNMVTVMTKHLHSSESVTVDGLGTFGIIMRSKGKGAVTSDEVKAAQALLLVRFTPSFTKNQDRTVATRALITGVKCVPYSKDAAASDGGSGGNEGGGGNDGDQGENPLG</sequence>
<dbReference type="Pfam" id="PF18291">
    <property type="entry name" value="HU-HIG"/>
    <property type="match status" value="1"/>
</dbReference>
<dbReference type="Gene3D" id="4.10.520.10">
    <property type="entry name" value="IHF-like DNA-binding proteins"/>
    <property type="match status" value="1"/>
</dbReference>
<feature type="compositionally biased region" description="Gly residues" evidence="11">
    <location>
        <begin position="143"/>
        <end position="156"/>
    </location>
</feature>
<evidence type="ECO:0000256" key="9">
    <source>
        <dbReference type="ARBA" id="ARBA00033227"/>
    </source>
</evidence>
<dbReference type="AlphaFoldDB" id="A0A9X2SX82"/>
<dbReference type="Proteomes" id="UP001143810">
    <property type="component" value="Unassembled WGS sequence"/>
</dbReference>
<evidence type="ECO:0000256" key="10">
    <source>
        <dbReference type="ARBA" id="ARBA00046140"/>
    </source>
</evidence>
<dbReference type="GO" id="GO:0005829">
    <property type="term" value="C:cytosol"/>
    <property type="evidence" value="ECO:0007669"/>
    <property type="project" value="TreeGrafter"/>
</dbReference>
<dbReference type="NCBIfam" id="TIGR01201">
    <property type="entry name" value="HU_rel"/>
    <property type="match status" value="1"/>
</dbReference>
<evidence type="ECO:0000313" key="13">
    <source>
        <dbReference type="EMBL" id="MCR6508427.1"/>
    </source>
</evidence>
<dbReference type="InterPro" id="IPR005902">
    <property type="entry name" value="HU_DNA-bd_put"/>
</dbReference>
<dbReference type="SUPFAM" id="SSF47729">
    <property type="entry name" value="IHF-like DNA-binding proteins"/>
    <property type="match status" value="1"/>
</dbReference>
<evidence type="ECO:0000256" key="3">
    <source>
        <dbReference type="ARBA" id="ARBA00011738"/>
    </source>
</evidence>
<dbReference type="InterPro" id="IPR000119">
    <property type="entry name" value="Hist_DNA-bd"/>
</dbReference>
<protein>
    <recommendedName>
        <fullName evidence="4">Viral histone-like protein</fullName>
    </recommendedName>
    <alternativeName>
        <fullName evidence="9">DNA-binding protein pA104R</fullName>
    </alternativeName>
    <alternativeName>
        <fullName evidence="8">pA104R</fullName>
    </alternativeName>
</protein>
<proteinExistence type="inferred from homology"/>
<comment type="caution">
    <text evidence="13">The sequence shown here is derived from an EMBL/GenBank/DDBJ whole genome shotgun (WGS) entry which is preliminary data.</text>
</comment>
<evidence type="ECO:0000256" key="5">
    <source>
        <dbReference type="ARBA" id="ARBA00022705"/>
    </source>
</evidence>
<accession>A0A9X2SX82</accession>
<organism evidence="13 14">
    <name type="scientific">Bacteroides muris</name>
    <name type="common">ex Fokt et al. 2023</name>
    <dbReference type="NCBI Taxonomy" id="2937417"/>
    <lineage>
        <taxon>Bacteria</taxon>
        <taxon>Pseudomonadati</taxon>
        <taxon>Bacteroidota</taxon>
        <taxon>Bacteroidia</taxon>
        <taxon>Bacteroidales</taxon>
        <taxon>Bacteroidaceae</taxon>
        <taxon>Bacteroides</taxon>
    </lineage>
</organism>
<reference evidence="13" key="2">
    <citation type="submission" date="2022-04" db="EMBL/GenBank/DDBJ databases">
        <authorList>
            <person name="Fokt H."/>
            <person name="Baines J."/>
        </authorList>
    </citation>
    <scope>NUCLEOTIDE SEQUENCE</scope>
    <source>
        <strain evidence="13">KH569_7</strain>
    </source>
</reference>
<evidence type="ECO:0000256" key="1">
    <source>
        <dbReference type="ARBA" id="ARBA00004328"/>
    </source>
</evidence>
<feature type="region of interest" description="Disordered" evidence="11">
    <location>
        <begin position="137"/>
        <end position="164"/>
    </location>
</feature>
<evidence type="ECO:0000256" key="8">
    <source>
        <dbReference type="ARBA" id="ARBA00033120"/>
    </source>
</evidence>
<evidence type="ECO:0000259" key="12">
    <source>
        <dbReference type="Pfam" id="PF18291"/>
    </source>
</evidence>
<evidence type="ECO:0000256" key="7">
    <source>
        <dbReference type="ARBA" id="ARBA00023125"/>
    </source>
</evidence>